<evidence type="ECO:0000259" key="1">
    <source>
        <dbReference type="Pfam" id="PF01261"/>
    </source>
</evidence>
<dbReference type="SUPFAM" id="SSF51658">
    <property type="entry name" value="Xylose isomerase-like"/>
    <property type="match status" value="1"/>
</dbReference>
<dbReference type="STRING" id="5078.A0A135LGQ3"/>
<dbReference type="Pfam" id="PF01261">
    <property type="entry name" value="AP_endonuc_2"/>
    <property type="match status" value="1"/>
</dbReference>
<dbReference type="GeneID" id="63705027"/>
<dbReference type="OrthoDB" id="5360893at2759"/>
<dbReference type="InterPro" id="IPR036237">
    <property type="entry name" value="Xyl_isomerase-like_sf"/>
</dbReference>
<comment type="caution">
    <text evidence="2">The sequence shown here is derived from an EMBL/GenBank/DDBJ whole genome shotgun (WGS) entry which is preliminary data.</text>
</comment>
<organism evidence="2 3">
    <name type="scientific">Penicillium patulum</name>
    <name type="common">Penicillium griseofulvum</name>
    <dbReference type="NCBI Taxonomy" id="5078"/>
    <lineage>
        <taxon>Eukaryota</taxon>
        <taxon>Fungi</taxon>
        <taxon>Dikarya</taxon>
        <taxon>Ascomycota</taxon>
        <taxon>Pezizomycotina</taxon>
        <taxon>Eurotiomycetes</taxon>
        <taxon>Eurotiomycetidae</taxon>
        <taxon>Eurotiales</taxon>
        <taxon>Aspergillaceae</taxon>
        <taxon>Penicillium</taxon>
    </lineage>
</organism>
<reference evidence="2 3" key="1">
    <citation type="journal article" date="2016" name="BMC Genomics">
        <title>Genome sequencing and secondary metabolism of the postharvest pathogen Penicillium griseofulvum.</title>
        <authorList>
            <person name="Banani H."/>
            <person name="Marcet-Houben M."/>
            <person name="Ballester A.R."/>
            <person name="Abbruscato P."/>
            <person name="Gonzalez-Candelas L."/>
            <person name="Gabaldon T."/>
            <person name="Spadaro D."/>
        </authorList>
    </citation>
    <scope>NUCLEOTIDE SEQUENCE [LARGE SCALE GENOMIC DNA]</scope>
    <source>
        <strain evidence="2 3">PG3</strain>
    </source>
</reference>
<dbReference type="PANTHER" id="PTHR12110:SF56">
    <property type="entry name" value="DEHYDRATASE, PUTATIVE (AFU_ORTHOLOGUE AFUA_6G08740)-RELATED"/>
    <property type="match status" value="1"/>
</dbReference>
<evidence type="ECO:0000313" key="2">
    <source>
        <dbReference type="EMBL" id="KXG48144.1"/>
    </source>
</evidence>
<gene>
    <name evidence="2" type="ORF">PGRI_020140</name>
</gene>
<dbReference type="EMBL" id="LHQR01000065">
    <property type="protein sequence ID" value="KXG48144.1"/>
    <property type="molecule type" value="Genomic_DNA"/>
</dbReference>
<name>A0A135LGQ3_PENPA</name>
<accession>A0A135LGQ3</accession>
<feature type="domain" description="Xylose isomerase-like TIM barrel" evidence="1">
    <location>
        <begin position="32"/>
        <end position="320"/>
    </location>
</feature>
<protein>
    <recommendedName>
        <fullName evidence="1">Xylose isomerase-like TIM barrel domain-containing protein</fullName>
    </recommendedName>
</protein>
<dbReference type="InterPro" id="IPR013022">
    <property type="entry name" value="Xyl_isomerase-like_TIM-brl"/>
</dbReference>
<dbReference type="Proteomes" id="UP000070168">
    <property type="component" value="Unassembled WGS sequence"/>
</dbReference>
<keyword evidence="3" id="KW-1185">Reference proteome</keyword>
<sequence>MSIPYSSLQNVPLSYASCSIGCGPNSTLPLRLQAISEAGFSAIELSFPDILEYGAEITGNEIAPDNYMAILPVAVEIRKLCDERKLKIMMLQPFSNFEGWSKGSVEREEAFARATGWMEIMNVVGTDLLQVGATDTPGHIITSDRDAIIYDLQVLSDLLAKRNYRLAYENWCWATHAPGWKHVWEIVKAVDRPNCGLCLDTFQTAGSEWGDPTTESGLIESVPQPELQKRFEASMDELAKSVPSEKIYLLQISDAYKVSPPLEDKVIGGLRPKGRWSHDYRPMPYDGGYLPIEDVAKAVLKTGFRGWFSMEIFDSGPQGTGKQYELGSFAAKAMANMQKLLKNCATD</sequence>
<dbReference type="RefSeq" id="XP_040646680.1">
    <property type="nucleotide sequence ID" value="XM_040789727.1"/>
</dbReference>
<dbReference type="AlphaFoldDB" id="A0A135LGQ3"/>
<dbReference type="OMA" id="SNAWRPL"/>
<dbReference type="Gene3D" id="3.20.20.150">
    <property type="entry name" value="Divalent-metal-dependent TIM barrel enzymes"/>
    <property type="match status" value="1"/>
</dbReference>
<dbReference type="PANTHER" id="PTHR12110">
    <property type="entry name" value="HYDROXYPYRUVATE ISOMERASE"/>
    <property type="match status" value="1"/>
</dbReference>
<dbReference type="InterPro" id="IPR050312">
    <property type="entry name" value="IolE/XylAMocC-like"/>
</dbReference>
<evidence type="ECO:0000313" key="3">
    <source>
        <dbReference type="Proteomes" id="UP000070168"/>
    </source>
</evidence>
<proteinExistence type="predicted"/>